<feature type="signal peptide" evidence="2">
    <location>
        <begin position="1"/>
        <end position="30"/>
    </location>
</feature>
<proteinExistence type="predicted"/>
<organism evidence="3 4">
    <name type="scientific">Plectosphaerella cucumerina</name>
    <dbReference type="NCBI Taxonomy" id="40658"/>
    <lineage>
        <taxon>Eukaryota</taxon>
        <taxon>Fungi</taxon>
        <taxon>Dikarya</taxon>
        <taxon>Ascomycota</taxon>
        <taxon>Pezizomycotina</taxon>
        <taxon>Sordariomycetes</taxon>
        <taxon>Hypocreomycetidae</taxon>
        <taxon>Glomerellales</taxon>
        <taxon>Plectosphaerellaceae</taxon>
        <taxon>Plectosphaerella</taxon>
    </lineage>
</organism>
<evidence type="ECO:0000313" key="4">
    <source>
        <dbReference type="Proteomes" id="UP000813385"/>
    </source>
</evidence>
<feature type="chain" id="PRO_5035466720" evidence="2">
    <location>
        <begin position="31"/>
        <end position="235"/>
    </location>
</feature>
<protein>
    <submittedName>
        <fullName evidence="3">Uncharacterized protein</fullName>
    </submittedName>
</protein>
<dbReference type="Proteomes" id="UP000813385">
    <property type="component" value="Unassembled WGS sequence"/>
</dbReference>
<evidence type="ECO:0000256" key="1">
    <source>
        <dbReference type="SAM" id="MobiDB-lite"/>
    </source>
</evidence>
<name>A0A8K0TF33_9PEZI</name>
<dbReference type="AlphaFoldDB" id="A0A8K0TF33"/>
<reference evidence="3" key="1">
    <citation type="journal article" date="2021" name="Nat. Commun.">
        <title>Genetic determinants of endophytism in the Arabidopsis root mycobiome.</title>
        <authorList>
            <person name="Mesny F."/>
            <person name="Miyauchi S."/>
            <person name="Thiergart T."/>
            <person name="Pickel B."/>
            <person name="Atanasova L."/>
            <person name="Karlsson M."/>
            <person name="Huettel B."/>
            <person name="Barry K.W."/>
            <person name="Haridas S."/>
            <person name="Chen C."/>
            <person name="Bauer D."/>
            <person name="Andreopoulos W."/>
            <person name="Pangilinan J."/>
            <person name="LaButti K."/>
            <person name="Riley R."/>
            <person name="Lipzen A."/>
            <person name="Clum A."/>
            <person name="Drula E."/>
            <person name="Henrissat B."/>
            <person name="Kohler A."/>
            <person name="Grigoriev I.V."/>
            <person name="Martin F.M."/>
            <person name="Hacquard S."/>
        </authorList>
    </citation>
    <scope>NUCLEOTIDE SEQUENCE</scope>
    <source>
        <strain evidence="3">MPI-CAGE-AT-0016</strain>
    </source>
</reference>
<dbReference type="EMBL" id="JAGPXD010000003">
    <property type="protein sequence ID" value="KAH7362257.1"/>
    <property type="molecule type" value="Genomic_DNA"/>
</dbReference>
<evidence type="ECO:0000256" key="2">
    <source>
        <dbReference type="SAM" id="SignalP"/>
    </source>
</evidence>
<comment type="caution">
    <text evidence="3">The sequence shown here is derived from an EMBL/GenBank/DDBJ whole genome shotgun (WGS) entry which is preliminary data.</text>
</comment>
<evidence type="ECO:0000313" key="3">
    <source>
        <dbReference type="EMBL" id="KAH7362257.1"/>
    </source>
</evidence>
<accession>A0A8K0TF33</accession>
<feature type="region of interest" description="Disordered" evidence="1">
    <location>
        <begin position="159"/>
        <end position="180"/>
    </location>
</feature>
<keyword evidence="4" id="KW-1185">Reference proteome</keyword>
<keyword evidence="2" id="KW-0732">Signal</keyword>
<gene>
    <name evidence="3" type="ORF">B0T11DRAFT_82415</name>
</gene>
<sequence length="235" mass="25520">MGVLDCLSQAWGGRLLLCLSGLALRRVALSVLTPLCTGDVLRSGVEEVRRAFGGWVGRRRRREAGVVVLLRSSVSTCRVAACLGIVVGCLLGFVSVVSKRWKGISNSVTNNPITVPVVLENFNLIVPLGGTVRGQLLKGDATRKATVIQRRKPPRARTVAKEPMGPCWKSKSRKTSNDPRFERRSHIKMGLGRLRGGTVFGDFSDCHCCLGGQARFARPTTGVLDRQPCCALLRI</sequence>